<reference evidence="2 3" key="1">
    <citation type="journal article" date="2019" name="Int. J. Syst. Evol. Microbiol.">
        <title>The Global Catalogue of Microorganisms (GCM) 10K type strain sequencing project: providing services to taxonomists for standard genome sequencing and annotation.</title>
        <authorList>
            <consortium name="The Broad Institute Genomics Platform"/>
            <consortium name="The Broad Institute Genome Sequencing Center for Infectious Disease"/>
            <person name="Wu L."/>
            <person name="Ma J."/>
        </authorList>
    </citation>
    <scope>NUCLEOTIDE SEQUENCE [LARGE SCALE GENOMIC DNA]</scope>
    <source>
        <strain evidence="2 3">XZYJT29</strain>
    </source>
</reference>
<dbReference type="Pfam" id="PF24430">
    <property type="entry name" value="DUF7553"/>
    <property type="match status" value="1"/>
</dbReference>
<dbReference type="InterPro" id="IPR055975">
    <property type="entry name" value="DUF7553"/>
</dbReference>
<dbReference type="RefSeq" id="WP_382261986.1">
    <property type="nucleotide sequence ID" value="NZ_JBHTAS010000003.1"/>
</dbReference>
<protein>
    <submittedName>
        <fullName evidence="2">Uncharacterized protein</fullName>
    </submittedName>
</protein>
<evidence type="ECO:0000313" key="3">
    <source>
        <dbReference type="Proteomes" id="UP001596432"/>
    </source>
</evidence>
<feature type="compositionally biased region" description="Basic and acidic residues" evidence="1">
    <location>
        <begin position="75"/>
        <end position="97"/>
    </location>
</feature>
<dbReference type="Proteomes" id="UP001596432">
    <property type="component" value="Unassembled WGS sequence"/>
</dbReference>
<keyword evidence="3" id="KW-1185">Reference proteome</keyword>
<comment type="caution">
    <text evidence="2">The sequence shown here is derived from an EMBL/GenBank/DDBJ whole genome shotgun (WGS) entry which is preliminary data.</text>
</comment>
<organism evidence="2 3">
    <name type="scientific">Halosimplex aquaticum</name>
    <dbReference type="NCBI Taxonomy" id="3026162"/>
    <lineage>
        <taxon>Archaea</taxon>
        <taxon>Methanobacteriati</taxon>
        <taxon>Methanobacteriota</taxon>
        <taxon>Stenosarchaea group</taxon>
        <taxon>Halobacteria</taxon>
        <taxon>Halobacteriales</taxon>
        <taxon>Haloarculaceae</taxon>
        <taxon>Halosimplex</taxon>
    </lineage>
</organism>
<dbReference type="EMBL" id="JBHTAS010000003">
    <property type="protein sequence ID" value="MFC7143091.1"/>
    <property type="molecule type" value="Genomic_DNA"/>
</dbReference>
<evidence type="ECO:0000256" key="1">
    <source>
        <dbReference type="SAM" id="MobiDB-lite"/>
    </source>
</evidence>
<name>A0ABD5Y9S4_9EURY</name>
<evidence type="ECO:0000313" key="2">
    <source>
        <dbReference type="EMBL" id="MFC7143091.1"/>
    </source>
</evidence>
<feature type="region of interest" description="Disordered" evidence="1">
    <location>
        <begin position="63"/>
        <end position="97"/>
    </location>
</feature>
<dbReference type="AlphaFoldDB" id="A0ABD5Y9S4"/>
<proteinExistence type="predicted"/>
<accession>A0ABD5Y9S4</accession>
<gene>
    <name evidence="2" type="ORF">ACFQMA_25155</name>
</gene>
<sequence length="97" mass="11019">MDRRLAEARDAIDSAREITDDSTAEEQLASIREALETLDDDAVDEAAMGDRLEDVERQLTTLGEDLEQLPTSHLETARDQLDAYRRETAPEWEADRD</sequence>